<feature type="transmembrane region" description="Helical" evidence="2">
    <location>
        <begin position="118"/>
        <end position="137"/>
    </location>
</feature>
<protein>
    <submittedName>
        <fullName evidence="3">Uncharacterized protein</fullName>
    </submittedName>
</protein>
<comment type="caution">
    <text evidence="3">The sequence shown here is derived from an EMBL/GenBank/DDBJ whole genome shotgun (WGS) entry which is preliminary data.</text>
</comment>
<keyword evidence="2" id="KW-0472">Membrane</keyword>
<dbReference type="PANTHER" id="PTHR34802:SF1">
    <property type="entry name" value="CHORISMATE SYNTHASE"/>
    <property type="match status" value="1"/>
</dbReference>
<name>A0AAV1WGK6_LUPLU</name>
<sequence>MSLENEDQNLLDQPTNHEKYKNQSRRSWQGPEHDELLGNGSFPRPHGYEPGLSAPKFRANGNNQLNRANEPYQHSCPYKAPRSRRDTHDNYNDETFGSSAECAYEDRAKEERKRRGDYSFLADIAAGAAFFLVLRFYDLFFTSLLRSVVKFMLHKFKFNG</sequence>
<evidence type="ECO:0000313" key="4">
    <source>
        <dbReference type="Proteomes" id="UP001497480"/>
    </source>
</evidence>
<keyword evidence="2" id="KW-1133">Transmembrane helix</keyword>
<dbReference type="PANTHER" id="PTHR34802">
    <property type="entry name" value="CHORISMATE SYNTHASE"/>
    <property type="match status" value="1"/>
</dbReference>
<evidence type="ECO:0000256" key="2">
    <source>
        <dbReference type="SAM" id="Phobius"/>
    </source>
</evidence>
<feature type="region of interest" description="Disordered" evidence="1">
    <location>
        <begin position="1"/>
        <end position="96"/>
    </location>
</feature>
<evidence type="ECO:0000256" key="1">
    <source>
        <dbReference type="SAM" id="MobiDB-lite"/>
    </source>
</evidence>
<dbReference type="Proteomes" id="UP001497480">
    <property type="component" value="Unassembled WGS sequence"/>
</dbReference>
<gene>
    <name evidence="3" type="ORF">LLUT_LOCUS9495</name>
</gene>
<keyword evidence="2" id="KW-0812">Transmembrane</keyword>
<accession>A0AAV1WGK6</accession>
<dbReference type="AlphaFoldDB" id="A0AAV1WGK6"/>
<organism evidence="3 4">
    <name type="scientific">Lupinus luteus</name>
    <name type="common">European yellow lupine</name>
    <dbReference type="NCBI Taxonomy" id="3873"/>
    <lineage>
        <taxon>Eukaryota</taxon>
        <taxon>Viridiplantae</taxon>
        <taxon>Streptophyta</taxon>
        <taxon>Embryophyta</taxon>
        <taxon>Tracheophyta</taxon>
        <taxon>Spermatophyta</taxon>
        <taxon>Magnoliopsida</taxon>
        <taxon>eudicotyledons</taxon>
        <taxon>Gunneridae</taxon>
        <taxon>Pentapetalae</taxon>
        <taxon>rosids</taxon>
        <taxon>fabids</taxon>
        <taxon>Fabales</taxon>
        <taxon>Fabaceae</taxon>
        <taxon>Papilionoideae</taxon>
        <taxon>50 kb inversion clade</taxon>
        <taxon>genistoids sensu lato</taxon>
        <taxon>core genistoids</taxon>
        <taxon>Genisteae</taxon>
        <taxon>Lupinus</taxon>
    </lineage>
</organism>
<dbReference type="EMBL" id="CAXHTB010000006">
    <property type="protein sequence ID" value="CAL0308435.1"/>
    <property type="molecule type" value="Genomic_DNA"/>
</dbReference>
<evidence type="ECO:0000313" key="3">
    <source>
        <dbReference type="EMBL" id="CAL0308435.1"/>
    </source>
</evidence>
<reference evidence="3 4" key="1">
    <citation type="submission" date="2024-03" db="EMBL/GenBank/DDBJ databases">
        <authorList>
            <person name="Martinez-Hernandez J."/>
        </authorList>
    </citation>
    <scope>NUCLEOTIDE SEQUENCE [LARGE SCALE GENOMIC DNA]</scope>
</reference>
<keyword evidence="4" id="KW-1185">Reference proteome</keyword>
<proteinExistence type="predicted"/>